<evidence type="ECO:0000313" key="2">
    <source>
        <dbReference type="Proteomes" id="UP000219336"/>
    </source>
</evidence>
<dbReference type="OrthoDB" id="5916374at2"/>
<gene>
    <name evidence="1" type="ORF">VTH8203_01900</name>
</gene>
<evidence type="ECO:0008006" key="3">
    <source>
        <dbReference type="Google" id="ProtNLM"/>
    </source>
</evidence>
<dbReference type="SUPFAM" id="SSF51182">
    <property type="entry name" value="RmlC-like cupins"/>
    <property type="match status" value="1"/>
</dbReference>
<sequence>MNHAIDFQSISYDLLTITPRKHTLHNQLFRVESGKVLLKLGKNEYVYSTGDAFWLPLDCLMSLTILPTSQVSAVKFSVRLTDAFPKQAGKVNISPLTSALLDRLLIESRVDITKDLLQVIRRDVTKLSPKLSQTQECLAVSQWKPYSETISGELALALLIREARKQRLSGIKLEAICDNLFAGNKEQLQLLSQSLLGNTELS</sequence>
<keyword evidence="2" id="KW-1185">Reference proteome</keyword>
<dbReference type="Proteomes" id="UP000219336">
    <property type="component" value="Unassembled WGS sequence"/>
</dbReference>
<dbReference type="RefSeq" id="WP_096993468.1">
    <property type="nucleotide sequence ID" value="NZ_JBHSII010000011.1"/>
</dbReference>
<proteinExistence type="predicted"/>
<accession>A0A240EHX1</accession>
<dbReference type="InterPro" id="IPR011051">
    <property type="entry name" value="RmlC_Cupin_sf"/>
</dbReference>
<dbReference type="AlphaFoldDB" id="A0A240EHX1"/>
<dbReference type="EMBL" id="OANU01000023">
    <property type="protein sequence ID" value="SNX48282.1"/>
    <property type="molecule type" value="Genomic_DNA"/>
</dbReference>
<organism evidence="1 2">
    <name type="scientific">Vibrio thalassae</name>
    <dbReference type="NCBI Taxonomy" id="1243014"/>
    <lineage>
        <taxon>Bacteria</taxon>
        <taxon>Pseudomonadati</taxon>
        <taxon>Pseudomonadota</taxon>
        <taxon>Gammaproteobacteria</taxon>
        <taxon>Vibrionales</taxon>
        <taxon>Vibrionaceae</taxon>
        <taxon>Vibrio</taxon>
    </lineage>
</organism>
<evidence type="ECO:0000313" key="1">
    <source>
        <dbReference type="EMBL" id="SNX48282.1"/>
    </source>
</evidence>
<protein>
    <recommendedName>
        <fullName evidence="3">AraC-type arabinose-binding/dimerisation domain-containing protein</fullName>
    </recommendedName>
</protein>
<reference evidence="2" key="1">
    <citation type="submission" date="2016-06" db="EMBL/GenBank/DDBJ databases">
        <authorList>
            <person name="Rodrigo-Torres L."/>
            <person name="Arahal R.D."/>
            <person name="Lucena T."/>
        </authorList>
    </citation>
    <scope>NUCLEOTIDE SEQUENCE [LARGE SCALE GENOMIC DNA]</scope>
    <source>
        <strain evidence="2">CECT8203</strain>
    </source>
</reference>
<name>A0A240EHX1_9VIBR</name>